<evidence type="ECO:0000313" key="1">
    <source>
        <dbReference type="EMBL" id="CAG8708716.1"/>
    </source>
</evidence>
<gene>
    <name evidence="1" type="ORF">RPERSI_LOCUS10395</name>
</gene>
<comment type="caution">
    <text evidence="1">The sequence shown here is derived from an EMBL/GenBank/DDBJ whole genome shotgun (WGS) entry which is preliminary data.</text>
</comment>
<keyword evidence="2" id="KW-1185">Reference proteome</keyword>
<evidence type="ECO:0000313" key="2">
    <source>
        <dbReference type="Proteomes" id="UP000789920"/>
    </source>
</evidence>
<accession>A0ACA9PIS0</accession>
<dbReference type="EMBL" id="CAJVQC010020543">
    <property type="protein sequence ID" value="CAG8708716.1"/>
    <property type="molecule type" value="Genomic_DNA"/>
</dbReference>
<dbReference type="Proteomes" id="UP000789920">
    <property type="component" value="Unassembled WGS sequence"/>
</dbReference>
<protein>
    <submittedName>
        <fullName evidence="1">496_t:CDS:1</fullName>
    </submittedName>
</protein>
<proteinExistence type="predicted"/>
<sequence>MYNLQRNNYHQNPKNSSIQTPTAVSEFLFDLLNNLFDKRDIILDIGSGR</sequence>
<organism evidence="1 2">
    <name type="scientific">Racocetra persica</name>
    <dbReference type="NCBI Taxonomy" id="160502"/>
    <lineage>
        <taxon>Eukaryota</taxon>
        <taxon>Fungi</taxon>
        <taxon>Fungi incertae sedis</taxon>
        <taxon>Mucoromycota</taxon>
        <taxon>Glomeromycotina</taxon>
        <taxon>Glomeromycetes</taxon>
        <taxon>Diversisporales</taxon>
        <taxon>Gigasporaceae</taxon>
        <taxon>Racocetra</taxon>
    </lineage>
</organism>
<name>A0ACA9PIS0_9GLOM</name>
<feature type="non-terminal residue" evidence="1">
    <location>
        <position position="49"/>
    </location>
</feature>
<reference evidence="1" key="1">
    <citation type="submission" date="2021-06" db="EMBL/GenBank/DDBJ databases">
        <authorList>
            <person name="Kallberg Y."/>
            <person name="Tangrot J."/>
            <person name="Rosling A."/>
        </authorList>
    </citation>
    <scope>NUCLEOTIDE SEQUENCE</scope>
    <source>
        <strain evidence="1">MA461A</strain>
    </source>
</reference>